<gene>
    <name evidence="1" type="ORF">ABT57_11255</name>
</gene>
<comment type="caution">
    <text evidence="1">The sequence shown here is derived from an EMBL/GenBank/DDBJ whole genome shotgun (WGS) entry which is preliminary data.</text>
</comment>
<dbReference type="Proteomes" id="UP000035909">
    <property type="component" value="Unassembled WGS sequence"/>
</dbReference>
<accession>A0A0J1HCK7</accession>
<evidence type="ECO:0000313" key="1">
    <source>
        <dbReference type="EMBL" id="KLV09390.1"/>
    </source>
</evidence>
<proteinExistence type="predicted"/>
<keyword evidence="2" id="KW-1185">Reference proteome</keyword>
<sequence length="83" mass="9141">MLNTGEPASPEQVIAVKHHCRYDENIQLVSEYMGMAISVGRYESQFGSKASAGYINKASELMTQVTQCLHDNGLSTREKPVHG</sequence>
<protein>
    <submittedName>
        <fullName evidence="1">Uncharacterized protein</fullName>
    </submittedName>
</protein>
<dbReference type="EMBL" id="LDOU01000012">
    <property type="protein sequence ID" value="KLV09390.1"/>
    <property type="molecule type" value="Genomic_DNA"/>
</dbReference>
<organism evidence="1 2">
    <name type="scientific">Photobacterium ganghwense</name>
    <dbReference type="NCBI Taxonomy" id="320778"/>
    <lineage>
        <taxon>Bacteria</taxon>
        <taxon>Pseudomonadati</taxon>
        <taxon>Pseudomonadota</taxon>
        <taxon>Gammaproteobacteria</taxon>
        <taxon>Vibrionales</taxon>
        <taxon>Vibrionaceae</taxon>
        <taxon>Photobacterium</taxon>
    </lineage>
</organism>
<dbReference type="RefSeq" id="WP_047885339.1">
    <property type="nucleotide sequence ID" value="NZ_CP071325.1"/>
</dbReference>
<name>A0A0J1HCK7_9GAMM</name>
<dbReference type="AlphaFoldDB" id="A0A0J1HCK7"/>
<dbReference type="PATRIC" id="fig|320778.3.peg.2449"/>
<dbReference type="STRING" id="320778.ABT57_11255"/>
<evidence type="ECO:0000313" key="2">
    <source>
        <dbReference type="Proteomes" id="UP000035909"/>
    </source>
</evidence>
<reference evidence="1 2" key="1">
    <citation type="submission" date="2015-05" db="EMBL/GenBank/DDBJ databases">
        <title>Photobacterium galathea sp. nov.</title>
        <authorList>
            <person name="Machado H."/>
            <person name="Gram L."/>
        </authorList>
    </citation>
    <scope>NUCLEOTIDE SEQUENCE [LARGE SCALE GENOMIC DNA]</scope>
    <source>
        <strain evidence="1 2">DSM 22954</strain>
    </source>
</reference>